<evidence type="ECO:0000256" key="2">
    <source>
        <dbReference type="ARBA" id="ARBA00008335"/>
    </source>
</evidence>
<dbReference type="EMBL" id="AAQJ02000001">
    <property type="protein sequence ID" value="EDP46353.1"/>
    <property type="molecule type" value="Genomic_DNA"/>
</dbReference>
<comment type="subunit">
    <text evidence="24">Homodimer. Interacts with lysosomal protein GLMP (via lumenal domain); the interaction starts while both proteins are still in the endoplasmic reticulum and is required for stabilization of MFSD1 in lysosomes but has no direct effect on its targeting to lysosomes or transporter activity.</text>
</comment>
<feature type="transmembrane region" description="Helical" evidence="25">
    <location>
        <begin position="147"/>
        <end position="165"/>
    </location>
</feature>
<reference evidence="27" key="1">
    <citation type="submission" date="2006-04" db="EMBL/GenBank/DDBJ databases">
        <authorList>
            <person name="Seshadri R."/>
            <person name="Federici B.A."/>
        </authorList>
    </citation>
    <scope>NUCLEOTIDE SEQUENCE [LARGE SCALE GENOMIC DNA]</scope>
</reference>
<keyword evidence="3" id="KW-0813">Transport</keyword>
<evidence type="ECO:0000256" key="16">
    <source>
        <dbReference type="ARBA" id="ARBA00044900"/>
    </source>
</evidence>
<feature type="transmembrane region" description="Helical" evidence="25">
    <location>
        <begin position="21"/>
        <end position="37"/>
    </location>
</feature>
<evidence type="ECO:0000256" key="10">
    <source>
        <dbReference type="ARBA" id="ARBA00044881"/>
    </source>
</evidence>
<feature type="transmembrane region" description="Helical" evidence="25">
    <location>
        <begin position="235"/>
        <end position="257"/>
    </location>
</feature>
<dbReference type="AlphaFoldDB" id="A8PPF6"/>
<comment type="catalytic activity">
    <reaction evidence="20">
        <text>L-lysyl-glycine(out) = L-lysyl-glycine(in)</text>
        <dbReference type="Rhea" id="RHEA:79407"/>
        <dbReference type="ChEBI" id="CHEBI:191202"/>
    </reaction>
</comment>
<keyword evidence="5 25" id="KW-1133">Transmembrane helix</keyword>
<evidence type="ECO:0000256" key="22">
    <source>
        <dbReference type="ARBA" id="ARBA00045018"/>
    </source>
</evidence>
<comment type="catalytic activity">
    <reaction evidence="13">
        <text>L-alpha-aminoacyl-L-lysine(out) = L-alpha-aminoacyl-L-lysine(in)</text>
        <dbReference type="Rhea" id="RHEA:79383"/>
        <dbReference type="ChEBI" id="CHEBI:229966"/>
    </reaction>
</comment>
<dbReference type="InterPro" id="IPR020846">
    <property type="entry name" value="MFS_dom"/>
</dbReference>
<comment type="catalytic activity">
    <reaction evidence="18">
        <text>L-histidyl-L-alpha-amino acid(out) = L-histidyl-L-alpha-amino acid(in)</text>
        <dbReference type="Rhea" id="RHEA:79379"/>
        <dbReference type="ChEBI" id="CHEBI:229964"/>
    </reaction>
</comment>
<dbReference type="Gene3D" id="1.20.1250.20">
    <property type="entry name" value="MFS general substrate transporter like domains"/>
    <property type="match status" value="2"/>
</dbReference>
<evidence type="ECO:0000256" key="13">
    <source>
        <dbReference type="ARBA" id="ARBA00044893"/>
    </source>
</evidence>
<feature type="transmembrane region" description="Helical" evidence="25">
    <location>
        <begin position="409"/>
        <end position="427"/>
    </location>
</feature>
<evidence type="ECO:0000256" key="3">
    <source>
        <dbReference type="ARBA" id="ARBA00022448"/>
    </source>
</evidence>
<comment type="catalytic activity">
    <reaction evidence="9">
        <text>L-histidyl-glycine(out) = L-histidyl-glycine(in)</text>
        <dbReference type="Rhea" id="RHEA:79395"/>
        <dbReference type="ChEBI" id="CHEBI:229957"/>
    </reaction>
</comment>
<comment type="catalytic activity">
    <reaction evidence="14">
        <text>L-aspartyl-L-lysine(out) = L-aspartyl-L-lysine(in)</text>
        <dbReference type="Rhea" id="RHEA:79411"/>
        <dbReference type="ChEBI" id="CHEBI:229953"/>
    </reaction>
</comment>
<comment type="catalytic activity">
    <reaction evidence="17">
        <text>L-arginyl-glycine(out) = L-arginyl-glycine(in)</text>
        <dbReference type="Rhea" id="RHEA:79391"/>
        <dbReference type="ChEBI" id="CHEBI:229955"/>
    </reaction>
</comment>
<keyword evidence="4 25" id="KW-0812">Transmembrane</keyword>
<evidence type="ECO:0000259" key="26">
    <source>
        <dbReference type="PROSITE" id="PS50850"/>
    </source>
</evidence>
<comment type="similarity">
    <text evidence="2">Belongs to the major facilitator superfamily.</text>
</comment>
<comment type="catalytic activity">
    <reaction evidence="19">
        <text>L-alanyl-L-lysine(out) = L-alanyl-L-lysine(in)</text>
        <dbReference type="Rhea" id="RHEA:79415"/>
        <dbReference type="ChEBI" id="CHEBI:192470"/>
    </reaction>
</comment>
<evidence type="ECO:0000256" key="18">
    <source>
        <dbReference type="ARBA" id="ARBA00044912"/>
    </source>
</evidence>
<dbReference type="STRING" id="59196.RICGR_1288"/>
<evidence type="ECO:0000313" key="28">
    <source>
        <dbReference type="Proteomes" id="UP000054075"/>
    </source>
</evidence>
<evidence type="ECO:0000256" key="20">
    <source>
        <dbReference type="ARBA" id="ARBA00044924"/>
    </source>
</evidence>
<dbReference type="OrthoDB" id="5620971at2"/>
<keyword evidence="28" id="KW-1185">Reference proteome</keyword>
<reference evidence="27" key="2">
    <citation type="submission" date="2007-10" db="EMBL/GenBank/DDBJ databases">
        <authorList>
            <person name="Myers G.S."/>
        </authorList>
    </citation>
    <scope>NUCLEOTIDE SEQUENCE [LARGE SCALE GENOMIC DNA]</scope>
</reference>
<sequence length="440" mass="48381">MHNNEAVVSHDVSDLTSKKQLLLASIICILAALFYMYEYTLQVSPAVMTNELMRDLGLNAASLGTMAAFYFYSYTPMQLPAGLLFDRFGPRRLITLAILICALGALLFGITPDAVMASCGRFLMGIGSSFSFIGALLLVSRWFPPHYFALLTGLVQLMSSAGAIAGQVPLVTAINHWGWRSTIISLSLVGCLLALLVWTVVRDSPETVLKGYKFQPPPKKNELKRLRQVCKNKQTWFIALYSFSIWAPITAFAALWGIPFLVSSYSLSTEAASKASAMIWLGIGLGSPLIGWFSDKINSRSKPLSFSALLGIVSLSIIIYCPPLPLPWLYFFLWIFGLSASGQSLSFGVVKDNNTPCVVGTAMGLNNMAVVAGGALFQPLIGVLLYINWKGIMHHGTPFYDRVDYQKALFVLPVCFIIAFFVSRFLLRETHCKSQYINGT</sequence>
<comment type="catalytic activity">
    <reaction evidence="15">
        <text>L-arginyl-L-alpha-amino acid(out) = L-arginyl-L-alpha-amino acid(in)</text>
        <dbReference type="Rhea" id="RHEA:79371"/>
        <dbReference type="ChEBI" id="CHEBI:84315"/>
    </reaction>
</comment>
<dbReference type="eggNOG" id="COG2271">
    <property type="taxonomic scope" value="Bacteria"/>
</dbReference>
<evidence type="ECO:0000256" key="24">
    <source>
        <dbReference type="ARBA" id="ARBA00046376"/>
    </source>
</evidence>
<dbReference type="GO" id="GO:0022857">
    <property type="term" value="F:transmembrane transporter activity"/>
    <property type="evidence" value="ECO:0007669"/>
    <property type="project" value="InterPro"/>
</dbReference>
<evidence type="ECO:0000256" key="12">
    <source>
        <dbReference type="ARBA" id="ARBA00044891"/>
    </source>
</evidence>
<feature type="transmembrane region" description="Helical" evidence="25">
    <location>
        <begin position="370"/>
        <end position="389"/>
    </location>
</feature>
<dbReference type="InterPro" id="IPR011701">
    <property type="entry name" value="MFS"/>
</dbReference>
<feature type="transmembrane region" description="Helical" evidence="25">
    <location>
        <begin position="306"/>
        <end position="325"/>
    </location>
</feature>
<evidence type="ECO:0000256" key="19">
    <source>
        <dbReference type="ARBA" id="ARBA00044919"/>
    </source>
</evidence>
<accession>A8PPF6</accession>
<evidence type="ECO:0000256" key="4">
    <source>
        <dbReference type="ARBA" id="ARBA00022692"/>
    </source>
</evidence>
<feature type="transmembrane region" description="Helical" evidence="25">
    <location>
        <begin position="331"/>
        <end position="350"/>
    </location>
</feature>
<comment type="catalytic activity">
    <reaction evidence="16">
        <text>L-lysyl-L-lysine(out) = L-lysyl-L-lysine(in)</text>
        <dbReference type="Rhea" id="RHEA:79403"/>
        <dbReference type="ChEBI" id="CHEBI:229956"/>
    </reaction>
</comment>
<protein>
    <recommendedName>
        <fullName evidence="21">Lysosomal dipeptide transporter MFSD1</fullName>
    </recommendedName>
    <alternativeName>
        <fullName evidence="22">Major facilitator superfamily domain-containing protein 1</fullName>
    </alternativeName>
</protein>
<evidence type="ECO:0000256" key="1">
    <source>
        <dbReference type="ARBA" id="ARBA00004155"/>
    </source>
</evidence>
<dbReference type="Pfam" id="PF07690">
    <property type="entry name" value="MFS_1"/>
    <property type="match status" value="1"/>
</dbReference>
<comment type="catalytic activity">
    <reaction evidence="11">
        <text>L-alpha-aminoacyl-L-histidine(out) = L-alpha-aminoacyl-L-histidine(in)</text>
        <dbReference type="Rhea" id="RHEA:79375"/>
        <dbReference type="ChEBI" id="CHEBI:229967"/>
    </reaction>
</comment>
<feature type="transmembrane region" description="Helical" evidence="25">
    <location>
        <begin position="177"/>
        <end position="201"/>
    </location>
</feature>
<evidence type="ECO:0000256" key="6">
    <source>
        <dbReference type="ARBA" id="ARBA00023136"/>
    </source>
</evidence>
<evidence type="ECO:0000256" key="21">
    <source>
        <dbReference type="ARBA" id="ARBA00044985"/>
    </source>
</evidence>
<proteinExistence type="inferred from homology"/>
<feature type="domain" description="Major facilitator superfamily (MFS) profile" evidence="26">
    <location>
        <begin position="24"/>
        <end position="431"/>
    </location>
</feature>
<evidence type="ECO:0000256" key="14">
    <source>
        <dbReference type="ARBA" id="ARBA00044898"/>
    </source>
</evidence>
<evidence type="ECO:0000256" key="9">
    <source>
        <dbReference type="ARBA" id="ARBA00044878"/>
    </source>
</evidence>
<keyword evidence="7" id="KW-0458">Lysosome</keyword>
<evidence type="ECO:0000256" key="5">
    <source>
        <dbReference type="ARBA" id="ARBA00022989"/>
    </source>
</evidence>
<feature type="transmembrane region" description="Helical" evidence="25">
    <location>
        <begin position="93"/>
        <end position="110"/>
    </location>
</feature>
<dbReference type="GO" id="GO:0005765">
    <property type="term" value="C:lysosomal membrane"/>
    <property type="evidence" value="ECO:0007669"/>
    <property type="project" value="UniProtKB-SubCell"/>
</dbReference>
<keyword evidence="6 25" id="KW-0472">Membrane</keyword>
<comment type="catalytic activity">
    <reaction evidence="12">
        <text>L-lysyl-L-alpha-amino acid(out) = L-lysyl-L-alpha-amino acid(in)</text>
        <dbReference type="Rhea" id="RHEA:79387"/>
        <dbReference type="ChEBI" id="CHEBI:229965"/>
    </reaction>
</comment>
<evidence type="ECO:0000256" key="17">
    <source>
        <dbReference type="ARBA" id="ARBA00044903"/>
    </source>
</evidence>
<comment type="catalytic activity">
    <reaction evidence="8">
        <text>L-lysyl-L-alanine(out) = L-lysyl-L-alanine(in)</text>
        <dbReference type="Rhea" id="RHEA:79399"/>
        <dbReference type="ChEBI" id="CHEBI:229954"/>
    </reaction>
</comment>
<comment type="catalytic activity">
    <reaction evidence="10">
        <text>L-alpha-aminoacyl-L-arginine(out) = L-alpha-aminoacyl-L-arginine(in)</text>
        <dbReference type="Rhea" id="RHEA:79367"/>
        <dbReference type="ChEBI" id="CHEBI:229968"/>
    </reaction>
</comment>
<evidence type="ECO:0000256" key="23">
    <source>
        <dbReference type="ARBA" id="ARBA00045709"/>
    </source>
</evidence>
<comment type="caution">
    <text evidence="27">The sequence shown here is derived from an EMBL/GenBank/DDBJ whole genome shotgun (WGS) entry which is preliminary data.</text>
</comment>
<dbReference type="PANTHER" id="PTHR23512:SF3">
    <property type="entry name" value="MAJOR FACILITATOR SUPERFAMILY DOMAIN-CONTAINING PROTEIN 1"/>
    <property type="match status" value="1"/>
</dbReference>
<evidence type="ECO:0000256" key="8">
    <source>
        <dbReference type="ARBA" id="ARBA00044876"/>
    </source>
</evidence>
<gene>
    <name evidence="27" type="ORF">RICGR_1288</name>
</gene>
<name>A8PPF6_9COXI</name>
<dbReference type="RefSeq" id="WP_006035335.1">
    <property type="nucleotide sequence ID" value="NZ_AAQJ02000001.1"/>
</dbReference>
<feature type="transmembrane region" description="Helical" evidence="25">
    <location>
        <begin position="277"/>
        <end position="294"/>
    </location>
</feature>
<evidence type="ECO:0000256" key="25">
    <source>
        <dbReference type="SAM" id="Phobius"/>
    </source>
</evidence>
<comment type="function">
    <text evidence="23">Lysosomal dipeptide uniporter that selectively exports lysine, arginine or histidine-containing dipeptides with a net positive charge from the lysosome lumen into the cytosol. Could play a role in a specific type of protein O-glycosylation indirectly regulating macrophages migration and tissue invasion. Also essential for liver homeostasis.</text>
</comment>
<comment type="subcellular location">
    <subcellularLocation>
        <location evidence="1">Lysosome membrane</location>
        <topology evidence="1">Multi-pass membrane protein</topology>
    </subcellularLocation>
</comment>
<dbReference type="SUPFAM" id="SSF103473">
    <property type="entry name" value="MFS general substrate transporter"/>
    <property type="match status" value="1"/>
</dbReference>
<dbReference type="InterPro" id="IPR036259">
    <property type="entry name" value="MFS_trans_sf"/>
</dbReference>
<evidence type="ECO:0000256" key="7">
    <source>
        <dbReference type="ARBA" id="ARBA00023228"/>
    </source>
</evidence>
<dbReference type="PANTHER" id="PTHR23512">
    <property type="entry name" value="MAJOR FACILITATOR SUPERFAMILY DOMAIN-CONTAINING PROTEIN 1"/>
    <property type="match status" value="1"/>
</dbReference>
<feature type="transmembrane region" description="Helical" evidence="25">
    <location>
        <begin position="122"/>
        <end position="140"/>
    </location>
</feature>
<evidence type="ECO:0000256" key="11">
    <source>
        <dbReference type="ARBA" id="ARBA00044884"/>
    </source>
</evidence>
<evidence type="ECO:0000313" key="27">
    <source>
        <dbReference type="EMBL" id="EDP46353.1"/>
    </source>
</evidence>
<dbReference type="Proteomes" id="UP000054075">
    <property type="component" value="Unassembled WGS sequence"/>
</dbReference>
<dbReference type="PROSITE" id="PS50850">
    <property type="entry name" value="MFS"/>
    <property type="match status" value="1"/>
</dbReference>
<organism evidence="27 28">
    <name type="scientific">Rickettsiella grylli</name>
    <dbReference type="NCBI Taxonomy" id="59196"/>
    <lineage>
        <taxon>Bacteria</taxon>
        <taxon>Pseudomonadati</taxon>
        <taxon>Pseudomonadota</taxon>
        <taxon>Gammaproteobacteria</taxon>
        <taxon>Legionellales</taxon>
        <taxon>Coxiellaceae</taxon>
        <taxon>Rickettsiella</taxon>
    </lineage>
</organism>
<evidence type="ECO:0000256" key="15">
    <source>
        <dbReference type="ARBA" id="ARBA00044899"/>
    </source>
</evidence>
<dbReference type="InterPro" id="IPR052187">
    <property type="entry name" value="MFSD1"/>
</dbReference>